<comment type="caution">
    <text evidence="3">The sequence shown here is derived from an EMBL/GenBank/DDBJ whole genome shotgun (WGS) entry which is preliminary data.</text>
</comment>
<feature type="compositionally biased region" description="Pro residues" evidence="1">
    <location>
        <begin position="82"/>
        <end position="94"/>
    </location>
</feature>
<reference evidence="2" key="2">
    <citation type="submission" date="2023-06" db="EMBL/GenBank/DDBJ databases">
        <title>Black Yeasts Isolated from many extreme environments.</title>
        <authorList>
            <person name="Coleine C."/>
            <person name="Stajich J.E."/>
            <person name="Selbmann L."/>
        </authorList>
    </citation>
    <scope>NUCLEOTIDE SEQUENCE</scope>
    <source>
        <strain evidence="2">CCFEE 5200</strain>
    </source>
</reference>
<dbReference type="EMBL" id="JAUJLE010000713">
    <property type="protein sequence ID" value="KAK0951265.1"/>
    <property type="molecule type" value="Genomic_DNA"/>
</dbReference>
<evidence type="ECO:0000313" key="4">
    <source>
        <dbReference type="Proteomes" id="UP000310066"/>
    </source>
</evidence>
<dbReference type="EMBL" id="NAJP01000033">
    <property type="protein sequence ID" value="TKA40375.1"/>
    <property type="molecule type" value="Genomic_DNA"/>
</dbReference>
<protein>
    <submittedName>
        <fullName evidence="3">Uncharacterized protein</fullName>
    </submittedName>
</protein>
<organism evidence="3 4">
    <name type="scientific">Friedmanniomyces endolithicus</name>
    <dbReference type="NCBI Taxonomy" id="329885"/>
    <lineage>
        <taxon>Eukaryota</taxon>
        <taxon>Fungi</taxon>
        <taxon>Dikarya</taxon>
        <taxon>Ascomycota</taxon>
        <taxon>Pezizomycotina</taxon>
        <taxon>Dothideomycetes</taxon>
        <taxon>Dothideomycetidae</taxon>
        <taxon>Mycosphaerellales</taxon>
        <taxon>Teratosphaeriaceae</taxon>
        <taxon>Friedmanniomyces</taxon>
    </lineage>
</organism>
<evidence type="ECO:0000256" key="1">
    <source>
        <dbReference type="SAM" id="MobiDB-lite"/>
    </source>
</evidence>
<evidence type="ECO:0000313" key="2">
    <source>
        <dbReference type="EMBL" id="KAK0951265.1"/>
    </source>
</evidence>
<feature type="compositionally biased region" description="Low complexity" evidence="1">
    <location>
        <begin position="95"/>
        <end position="111"/>
    </location>
</feature>
<dbReference type="STRING" id="329885.A0A4U0UYN4"/>
<gene>
    <name evidence="3" type="ORF">B0A54_09324</name>
    <name evidence="2" type="ORF">LTR91_025095</name>
</gene>
<reference evidence="3 4" key="1">
    <citation type="submission" date="2017-03" db="EMBL/GenBank/DDBJ databases">
        <title>Genomes of endolithic fungi from Antarctica.</title>
        <authorList>
            <person name="Coleine C."/>
            <person name="Masonjones S."/>
            <person name="Stajich J.E."/>
        </authorList>
    </citation>
    <scope>NUCLEOTIDE SEQUENCE [LARGE SCALE GENOMIC DNA]</scope>
    <source>
        <strain evidence="3 4">CCFEE 5311</strain>
    </source>
</reference>
<feature type="compositionally biased region" description="Low complexity" evidence="1">
    <location>
        <begin position="189"/>
        <end position="202"/>
    </location>
</feature>
<name>A0A4U0UYN4_9PEZI</name>
<dbReference type="Proteomes" id="UP001175353">
    <property type="component" value="Unassembled WGS sequence"/>
</dbReference>
<feature type="compositionally biased region" description="Basic and acidic residues" evidence="1">
    <location>
        <begin position="113"/>
        <end position="131"/>
    </location>
</feature>
<evidence type="ECO:0000313" key="3">
    <source>
        <dbReference type="EMBL" id="TKA40375.1"/>
    </source>
</evidence>
<feature type="region of interest" description="Disordered" evidence="1">
    <location>
        <begin position="1"/>
        <end position="153"/>
    </location>
</feature>
<dbReference type="Proteomes" id="UP000310066">
    <property type="component" value="Unassembled WGS sequence"/>
</dbReference>
<sequence>MTSKTRLLRHSLLPSDARSYRSGRPTSLDTIRQHDGFETWDTSAVEPVPELRSLPPSHHHPRLETIPGSRPVSPAKALDGPFPSPAQTPLPDSPTAPTAQTAPSADSPTSTLHDLHELPPLRRPSTHESHIHPLFRSESPNPPPLPSPGTVVTASPLAGQVVSPQHAMGWTLHSTQVWRPGSRAGSVRSLGLQAAASSSSPSPVEPLPSSPLHAGGEVFVTPRASGEEL</sequence>
<accession>A0A4U0UYN4</accession>
<keyword evidence="5" id="KW-1185">Reference proteome</keyword>
<dbReference type="AlphaFoldDB" id="A0A4U0UYN4"/>
<feature type="region of interest" description="Disordered" evidence="1">
    <location>
        <begin position="189"/>
        <end position="229"/>
    </location>
</feature>
<proteinExistence type="predicted"/>
<evidence type="ECO:0000313" key="5">
    <source>
        <dbReference type="Proteomes" id="UP001175353"/>
    </source>
</evidence>
<dbReference type="OrthoDB" id="5431149at2759"/>